<reference evidence="3" key="1">
    <citation type="submission" date="2023-08" db="EMBL/GenBank/DDBJ databases">
        <authorList>
            <person name="Audoor S."/>
            <person name="Bilcke G."/>
        </authorList>
    </citation>
    <scope>NUCLEOTIDE SEQUENCE</scope>
</reference>
<dbReference type="SUPFAM" id="SSF56281">
    <property type="entry name" value="Metallo-hydrolase/oxidoreductase"/>
    <property type="match status" value="1"/>
</dbReference>
<dbReference type="GO" id="GO:0070290">
    <property type="term" value="F:N-acylphosphatidylethanolamine-specific phospholipase D activity"/>
    <property type="evidence" value="ECO:0007669"/>
    <property type="project" value="InterPro"/>
</dbReference>
<dbReference type="PANTHER" id="PTHR15032">
    <property type="entry name" value="N-ACYL-PHOSPHATIDYLETHANOLAMINE-HYDROLYZING PHOSPHOLIPASE D"/>
    <property type="match status" value="1"/>
</dbReference>
<protein>
    <recommendedName>
        <fullName evidence="2">Metallo-beta-lactamase domain-containing protein</fullName>
    </recommendedName>
</protein>
<dbReference type="GO" id="GO:0005737">
    <property type="term" value="C:cytoplasm"/>
    <property type="evidence" value="ECO:0007669"/>
    <property type="project" value="TreeGrafter"/>
</dbReference>
<feature type="binding site" evidence="1">
    <location>
        <position position="143"/>
    </location>
    <ligand>
        <name>an N-acyl-1,2-diacyl-sn-glycero-3-phosphoethanolamine</name>
        <dbReference type="ChEBI" id="CHEBI:62537"/>
    </ligand>
</feature>
<gene>
    <name evidence="3" type="ORF">CYCCA115_LOCUS11612</name>
</gene>
<proteinExistence type="predicted"/>
<dbReference type="EMBL" id="CAKOGP040001747">
    <property type="protein sequence ID" value="CAJ1948429.1"/>
    <property type="molecule type" value="Genomic_DNA"/>
</dbReference>
<dbReference type="Gene3D" id="3.60.15.10">
    <property type="entry name" value="Ribonuclease Z/Hydroxyacylglutathione hydrolase-like"/>
    <property type="match status" value="1"/>
</dbReference>
<evidence type="ECO:0000313" key="4">
    <source>
        <dbReference type="Proteomes" id="UP001295423"/>
    </source>
</evidence>
<dbReference type="AlphaFoldDB" id="A0AAD2FPI4"/>
<dbReference type="PANTHER" id="PTHR15032:SF4">
    <property type="entry name" value="N-ACYL-PHOSPHATIDYLETHANOLAMINE-HYDROLYZING PHOSPHOLIPASE D"/>
    <property type="match status" value="1"/>
</dbReference>
<dbReference type="InterPro" id="IPR024884">
    <property type="entry name" value="NAPE-PLD"/>
</dbReference>
<name>A0AAD2FPI4_9STRA</name>
<dbReference type="InterPro" id="IPR036866">
    <property type="entry name" value="RibonucZ/Hydroxyglut_hydro"/>
</dbReference>
<comment type="caution">
    <text evidence="3">The sequence shown here is derived from an EMBL/GenBank/DDBJ whole genome shotgun (WGS) entry which is preliminary data.</text>
</comment>
<evidence type="ECO:0000256" key="1">
    <source>
        <dbReference type="PIRSR" id="PIRSR038896-50"/>
    </source>
</evidence>
<accession>A0AAD2FPI4</accession>
<organism evidence="3 4">
    <name type="scientific">Cylindrotheca closterium</name>
    <dbReference type="NCBI Taxonomy" id="2856"/>
    <lineage>
        <taxon>Eukaryota</taxon>
        <taxon>Sar</taxon>
        <taxon>Stramenopiles</taxon>
        <taxon>Ochrophyta</taxon>
        <taxon>Bacillariophyta</taxon>
        <taxon>Bacillariophyceae</taxon>
        <taxon>Bacillariophycidae</taxon>
        <taxon>Bacillariales</taxon>
        <taxon>Bacillariaceae</taxon>
        <taxon>Cylindrotheca</taxon>
    </lineage>
</organism>
<dbReference type="Pfam" id="PF12706">
    <property type="entry name" value="Lactamase_B_2"/>
    <property type="match status" value="1"/>
</dbReference>
<keyword evidence="4" id="KW-1185">Reference proteome</keyword>
<dbReference type="Proteomes" id="UP001295423">
    <property type="component" value="Unassembled WGS sequence"/>
</dbReference>
<dbReference type="PIRSF" id="PIRSF038896">
    <property type="entry name" value="NAPE-PLD"/>
    <property type="match status" value="1"/>
</dbReference>
<dbReference type="GO" id="GO:0008270">
    <property type="term" value="F:zinc ion binding"/>
    <property type="evidence" value="ECO:0007669"/>
    <property type="project" value="InterPro"/>
</dbReference>
<evidence type="ECO:0000313" key="3">
    <source>
        <dbReference type="EMBL" id="CAJ1948429.1"/>
    </source>
</evidence>
<evidence type="ECO:0000259" key="2">
    <source>
        <dbReference type="Pfam" id="PF12706"/>
    </source>
</evidence>
<sequence length="356" mass="40229">MGKSSQNNLVAQKIAARVAERDSWSTWHTATPSEVFGMLRKLGFSKSPIPPPAELDKTFPVQTLDWELIKTMPPQKMAVTWIGHATCLVQLDGFNILTDPIFSKRCAPTQFAGPARYRPTPCSIPELLEQVTLDVVAISHNHYDHLDYNSIKALVQHAPNPLVFVVPLGLKSWLQSNISKIEEKHQIIELDWHESHTLNKNENGNSLEVMPVPMQHWGSRAGFDRDTTLWCGFSLKSSSKNQSALFCGDTGWFEEVKEIGDKYGPYDLAMIPIGAYDPYDFMRPQHNNPEDAVKMFNALQVKTRAVPIHWGTFQLTREPIMEPRERLVACLEKEGIDKNKFAPWLIGETVVLDPSV</sequence>
<feature type="domain" description="Metallo-beta-lactamase" evidence="2">
    <location>
        <begin position="95"/>
        <end position="310"/>
    </location>
</feature>
<feature type="binding site" evidence="1">
    <location>
        <position position="286"/>
    </location>
    <ligand>
        <name>an N-acyl-1,2-diacyl-sn-glycero-3-phosphoethanolamine</name>
        <dbReference type="ChEBI" id="CHEBI:62537"/>
    </ligand>
</feature>
<dbReference type="InterPro" id="IPR001279">
    <property type="entry name" value="Metallo-B-lactamas"/>
</dbReference>